<dbReference type="SUPFAM" id="SSF141673">
    <property type="entry name" value="MOSC N-terminal domain-like"/>
    <property type="match status" value="1"/>
</dbReference>
<reference evidence="2 3" key="1">
    <citation type="submission" date="2019-05" db="EMBL/GenBank/DDBJ databases">
        <authorList>
            <person name="Lee S.D."/>
        </authorList>
    </citation>
    <scope>NUCLEOTIDE SEQUENCE [LARGE SCALE GENOMIC DNA]</scope>
    <source>
        <strain evidence="2 3">C5-26</strain>
    </source>
</reference>
<dbReference type="OrthoDB" id="9793178at2"/>
<protein>
    <submittedName>
        <fullName evidence="2">MOSC domain-containing protein</fullName>
    </submittedName>
</protein>
<comment type="caution">
    <text evidence="2">The sequence shown here is derived from an EMBL/GenBank/DDBJ whole genome shotgun (WGS) entry which is preliminary data.</text>
</comment>
<keyword evidence="3" id="KW-1185">Reference proteome</keyword>
<dbReference type="AlphaFoldDB" id="A0A563DRI1"/>
<gene>
    <name evidence="2" type="ORF">FGL98_23935</name>
</gene>
<dbReference type="PROSITE" id="PS51340">
    <property type="entry name" value="MOSC"/>
    <property type="match status" value="1"/>
</dbReference>
<dbReference type="InterPro" id="IPR011037">
    <property type="entry name" value="Pyrv_Knase-like_insert_dom_sf"/>
</dbReference>
<evidence type="ECO:0000313" key="3">
    <source>
        <dbReference type="Proteomes" id="UP000320244"/>
    </source>
</evidence>
<accession>A0A563DRI1</accession>
<sequence length="276" mass="30334">MDSGLDELGSVTALQVTATKGFSLRHVDVVDVTPTGIAGNREFFLVDVDGRLYSVPKDPVFLAYWTLYDRGSNTFSIGQSGTTECASVVRHVGTVRPFTFDDRTVYGWWTPGPWDEWFSRRAGRNLRLAQCAEPGGGYDVYPVTLQSTASLSALGNELDGRPVDPDRFRLNITVDVGDLPFVEDTWEGQILTAGTCRLGMRSGIPRCLAVESRPADADRGLQMQRRIREVRGPTPSKEWGPAVLFGVYAEVVDPGRVATGDPVFMNSGRSRDPWPS</sequence>
<dbReference type="RefSeq" id="WP_146321247.1">
    <property type="nucleotide sequence ID" value="NZ_VCQV01000068.1"/>
</dbReference>
<name>A0A563DRI1_9MICO</name>
<organism evidence="2 3">
    <name type="scientific">Leekyejoonella antrihumi</name>
    <dbReference type="NCBI Taxonomy" id="1660198"/>
    <lineage>
        <taxon>Bacteria</taxon>
        <taxon>Bacillati</taxon>
        <taxon>Actinomycetota</taxon>
        <taxon>Actinomycetes</taxon>
        <taxon>Micrococcales</taxon>
        <taxon>Dermacoccaceae</taxon>
        <taxon>Leekyejoonella</taxon>
    </lineage>
</organism>
<dbReference type="InterPro" id="IPR005302">
    <property type="entry name" value="MoCF_Sase_C"/>
</dbReference>
<proteinExistence type="predicted"/>
<dbReference type="Proteomes" id="UP000320244">
    <property type="component" value="Unassembled WGS sequence"/>
</dbReference>
<dbReference type="SUPFAM" id="SSF50800">
    <property type="entry name" value="PK beta-barrel domain-like"/>
    <property type="match status" value="1"/>
</dbReference>
<dbReference type="EMBL" id="VCQV01000068">
    <property type="protein sequence ID" value="TWP32563.1"/>
    <property type="molecule type" value="Genomic_DNA"/>
</dbReference>
<feature type="domain" description="MOSC" evidence="1">
    <location>
        <begin position="87"/>
        <end position="266"/>
    </location>
</feature>
<reference evidence="2 3" key="2">
    <citation type="submission" date="2019-08" db="EMBL/GenBank/DDBJ databases">
        <title>Jejuicoccus antrihumi gen. nov., sp. nov., a new member of the family Dermacoccaceae isolated from a cave.</title>
        <authorList>
            <person name="Schumann P."/>
            <person name="Kim I.S."/>
        </authorList>
    </citation>
    <scope>NUCLEOTIDE SEQUENCE [LARGE SCALE GENOMIC DNA]</scope>
    <source>
        <strain evidence="2 3">C5-26</strain>
    </source>
</reference>
<evidence type="ECO:0000313" key="2">
    <source>
        <dbReference type="EMBL" id="TWP32563.1"/>
    </source>
</evidence>
<evidence type="ECO:0000259" key="1">
    <source>
        <dbReference type="PROSITE" id="PS51340"/>
    </source>
</evidence>
<dbReference type="GO" id="GO:0030170">
    <property type="term" value="F:pyridoxal phosphate binding"/>
    <property type="evidence" value="ECO:0007669"/>
    <property type="project" value="InterPro"/>
</dbReference>
<dbReference type="Pfam" id="PF03473">
    <property type="entry name" value="MOSC"/>
    <property type="match status" value="1"/>
</dbReference>
<dbReference type="GO" id="GO:0030151">
    <property type="term" value="F:molybdenum ion binding"/>
    <property type="evidence" value="ECO:0007669"/>
    <property type="project" value="InterPro"/>
</dbReference>
<dbReference type="GO" id="GO:0003824">
    <property type="term" value="F:catalytic activity"/>
    <property type="evidence" value="ECO:0007669"/>
    <property type="project" value="InterPro"/>
</dbReference>